<evidence type="ECO:0000313" key="2">
    <source>
        <dbReference type="Proteomes" id="UP000008177"/>
    </source>
</evidence>
<dbReference type="AlphaFoldDB" id="G2YIB5"/>
<dbReference type="Proteomes" id="UP000008177">
    <property type="component" value="Unplaced contigs"/>
</dbReference>
<proteinExistence type="predicted"/>
<protein>
    <submittedName>
        <fullName evidence="1">Uncharacterized protein</fullName>
    </submittedName>
</protein>
<reference evidence="2" key="1">
    <citation type="journal article" date="2011" name="PLoS Genet.">
        <title>Genomic analysis of the necrotrophic fungal pathogens Sclerotinia sclerotiorum and Botrytis cinerea.</title>
        <authorList>
            <person name="Amselem J."/>
            <person name="Cuomo C.A."/>
            <person name="van Kan J.A."/>
            <person name="Viaud M."/>
            <person name="Benito E.P."/>
            <person name="Couloux A."/>
            <person name="Coutinho P.M."/>
            <person name="de Vries R.P."/>
            <person name="Dyer P.S."/>
            <person name="Fillinger S."/>
            <person name="Fournier E."/>
            <person name="Gout L."/>
            <person name="Hahn M."/>
            <person name="Kohn L."/>
            <person name="Lapalu N."/>
            <person name="Plummer K.M."/>
            <person name="Pradier J.M."/>
            <person name="Quevillon E."/>
            <person name="Sharon A."/>
            <person name="Simon A."/>
            <person name="ten Have A."/>
            <person name="Tudzynski B."/>
            <person name="Tudzynski P."/>
            <person name="Wincker P."/>
            <person name="Andrew M."/>
            <person name="Anthouard V."/>
            <person name="Beever R.E."/>
            <person name="Beffa R."/>
            <person name="Benoit I."/>
            <person name="Bouzid O."/>
            <person name="Brault B."/>
            <person name="Chen Z."/>
            <person name="Choquer M."/>
            <person name="Collemare J."/>
            <person name="Cotton P."/>
            <person name="Danchin E.G."/>
            <person name="Da Silva C."/>
            <person name="Gautier A."/>
            <person name="Giraud C."/>
            <person name="Giraud T."/>
            <person name="Gonzalez C."/>
            <person name="Grossetete S."/>
            <person name="Guldener U."/>
            <person name="Henrissat B."/>
            <person name="Howlett B.J."/>
            <person name="Kodira C."/>
            <person name="Kretschmer M."/>
            <person name="Lappartient A."/>
            <person name="Leroch M."/>
            <person name="Levis C."/>
            <person name="Mauceli E."/>
            <person name="Neuveglise C."/>
            <person name="Oeser B."/>
            <person name="Pearson M."/>
            <person name="Poulain J."/>
            <person name="Poussereau N."/>
            <person name="Quesneville H."/>
            <person name="Rascle C."/>
            <person name="Schumacher J."/>
            <person name="Segurens B."/>
            <person name="Sexton A."/>
            <person name="Silva E."/>
            <person name="Sirven C."/>
            <person name="Soanes D.M."/>
            <person name="Talbot N.J."/>
            <person name="Templeton M."/>
            <person name="Yandava C."/>
            <person name="Yarden O."/>
            <person name="Zeng Q."/>
            <person name="Rollins J.A."/>
            <person name="Lebrun M.H."/>
            <person name="Dickman M."/>
        </authorList>
    </citation>
    <scope>NUCLEOTIDE SEQUENCE [LARGE SCALE GENOMIC DNA]</scope>
    <source>
        <strain evidence="2">T4</strain>
    </source>
</reference>
<sequence>MLILFLIKCYEAQELDFGMYYDKFLAYQVKAIDIVK</sequence>
<accession>G2YIB5</accession>
<dbReference type="InParanoid" id="G2YIB5"/>
<dbReference type="HOGENOM" id="CLU_3359580_0_0_1"/>
<organism evidence="1 2">
    <name type="scientific">Botryotinia fuckeliana (strain T4)</name>
    <name type="common">Noble rot fungus</name>
    <name type="synonym">Botrytis cinerea</name>
    <dbReference type="NCBI Taxonomy" id="999810"/>
    <lineage>
        <taxon>Eukaryota</taxon>
        <taxon>Fungi</taxon>
        <taxon>Dikarya</taxon>
        <taxon>Ascomycota</taxon>
        <taxon>Pezizomycotina</taxon>
        <taxon>Leotiomycetes</taxon>
        <taxon>Helotiales</taxon>
        <taxon>Sclerotiniaceae</taxon>
        <taxon>Botrytis</taxon>
    </lineage>
</organism>
<dbReference type="EMBL" id="FQ790337">
    <property type="protein sequence ID" value="CCD51452.1"/>
    <property type="molecule type" value="Genomic_DNA"/>
</dbReference>
<gene>
    <name evidence="1" type="ORF">BofuT4_uP017580.1</name>
</gene>
<evidence type="ECO:0000313" key="1">
    <source>
        <dbReference type="EMBL" id="CCD51452.1"/>
    </source>
</evidence>
<name>G2YIB5_BOTF4</name>